<proteinExistence type="predicted"/>
<gene>
    <name evidence="2" type="ORF">LDJ82_00590</name>
</gene>
<feature type="transmembrane region" description="Helical" evidence="1">
    <location>
        <begin position="29"/>
        <end position="49"/>
    </location>
</feature>
<dbReference type="EMBL" id="JAIWIY010000001">
    <property type="protein sequence ID" value="MCA2095430.1"/>
    <property type="molecule type" value="Genomic_DNA"/>
</dbReference>
<comment type="caution">
    <text evidence="2">The sequence shown here is derived from an EMBL/GenBank/DDBJ whole genome shotgun (WGS) entry which is preliminary data.</text>
</comment>
<sequence length="140" mass="16340">MEYFLILMFLGFAIYNLRASKEKKIRIDVRPIYNINLVLAGILYLILAYKMGRGIESFIAAISALFYLYTITYCEGIGEDGFYVLLGKSIIRKITFSDIRNINVDKENYKLEIYADSTIYKQKYNKEDFQKVLKIIGNLE</sequence>
<keyword evidence="1" id="KW-0472">Membrane</keyword>
<evidence type="ECO:0000313" key="3">
    <source>
        <dbReference type="Proteomes" id="UP001198374"/>
    </source>
</evidence>
<evidence type="ECO:0008006" key="4">
    <source>
        <dbReference type="Google" id="ProtNLM"/>
    </source>
</evidence>
<dbReference type="RefSeq" id="WP_209772286.1">
    <property type="nucleotide sequence ID" value="NZ_JAGGLO010000001.1"/>
</dbReference>
<reference evidence="3" key="1">
    <citation type="submission" date="2023-07" db="EMBL/GenBank/DDBJ databases">
        <title>FDA dAtabase for Regulatory Grade micrObial Sequences (FDA-ARGOS): Supporting development and validation of Infectious Disease Dx tests.</title>
        <authorList>
            <person name="Sproer C."/>
            <person name="Gronow S."/>
            <person name="Severitt S."/>
            <person name="Schroder I."/>
            <person name="Tallon L."/>
            <person name="Sadzewicz L."/>
            <person name="Zhao X."/>
            <person name="Boylan J."/>
            <person name="Ott S."/>
            <person name="Bowen H."/>
            <person name="Vavikolanu K."/>
            <person name="Hazen T."/>
            <person name="Aluvathingal J."/>
            <person name="Nadendla S."/>
            <person name="Lowell S."/>
            <person name="Myers T."/>
            <person name="Yan Y."/>
        </authorList>
    </citation>
    <scope>NUCLEOTIDE SEQUENCE [LARGE SCALE GENOMIC DNA]</scope>
    <source>
        <strain evidence="3">FDAARGOS_1538</strain>
    </source>
</reference>
<name>A0ABS7YUM6_9FIRM</name>
<protein>
    <recommendedName>
        <fullName evidence="4">DUF5673 domain-containing protein</fullName>
    </recommendedName>
</protein>
<dbReference type="Proteomes" id="UP001198374">
    <property type="component" value="Unassembled WGS sequence"/>
</dbReference>
<accession>A0ABS7YUM6</accession>
<keyword evidence="1" id="KW-1133">Transmembrane helix</keyword>
<evidence type="ECO:0000313" key="2">
    <source>
        <dbReference type="EMBL" id="MCA2095430.1"/>
    </source>
</evidence>
<keyword evidence="3" id="KW-1185">Reference proteome</keyword>
<evidence type="ECO:0000256" key="1">
    <source>
        <dbReference type="SAM" id="Phobius"/>
    </source>
</evidence>
<keyword evidence="1" id="KW-0812">Transmembrane</keyword>
<organism evidence="2 3">
    <name type="scientific">Anaerococcus degeneri</name>
    <dbReference type="NCBI Taxonomy" id="361500"/>
    <lineage>
        <taxon>Bacteria</taxon>
        <taxon>Bacillati</taxon>
        <taxon>Bacillota</taxon>
        <taxon>Tissierellia</taxon>
        <taxon>Tissierellales</taxon>
        <taxon>Peptoniphilaceae</taxon>
        <taxon>Anaerococcus</taxon>
    </lineage>
</organism>